<organism evidence="3">
    <name type="scientific">freshwater metagenome</name>
    <dbReference type="NCBI Taxonomy" id="449393"/>
    <lineage>
        <taxon>unclassified sequences</taxon>
        <taxon>metagenomes</taxon>
        <taxon>ecological metagenomes</taxon>
    </lineage>
</organism>
<name>A0A6J6SE93_9ZZZZ</name>
<dbReference type="PROSITE" id="PS00166">
    <property type="entry name" value="ENOYL_COA_HYDRATASE"/>
    <property type="match status" value="1"/>
</dbReference>
<reference evidence="3" key="1">
    <citation type="submission" date="2020-05" db="EMBL/GenBank/DDBJ databases">
        <authorList>
            <person name="Chiriac C."/>
            <person name="Salcher M."/>
            <person name="Ghai R."/>
            <person name="Kavagutti S V."/>
        </authorList>
    </citation>
    <scope>NUCLEOTIDE SEQUENCE</scope>
</reference>
<dbReference type="InterPro" id="IPR014748">
    <property type="entry name" value="Enoyl-CoA_hydra_C"/>
</dbReference>
<dbReference type="EMBL" id="CAEZYW010000030">
    <property type="protein sequence ID" value="CAB4732988.1"/>
    <property type="molecule type" value="Genomic_DNA"/>
</dbReference>
<dbReference type="SUPFAM" id="SSF52096">
    <property type="entry name" value="ClpP/crotonase"/>
    <property type="match status" value="1"/>
</dbReference>
<evidence type="ECO:0000256" key="1">
    <source>
        <dbReference type="ARBA" id="ARBA00005254"/>
    </source>
</evidence>
<proteinExistence type="inferred from homology"/>
<dbReference type="CDD" id="cd06558">
    <property type="entry name" value="crotonase-like"/>
    <property type="match status" value="1"/>
</dbReference>
<dbReference type="GO" id="GO:0006635">
    <property type="term" value="P:fatty acid beta-oxidation"/>
    <property type="evidence" value="ECO:0007669"/>
    <property type="project" value="TreeGrafter"/>
</dbReference>
<evidence type="ECO:0000313" key="3">
    <source>
        <dbReference type="EMBL" id="CAB4732988.1"/>
    </source>
</evidence>
<accession>A0A6J6SE93</accession>
<dbReference type="NCBIfam" id="NF008506">
    <property type="entry name" value="PRK11423.1"/>
    <property type="match status" value="1"/>
</dbReference>
<dbReference type="PANTHER" id="PTHR11941:SF54">
    <property type="entry name" value="ENOYL-COA HYDRATASE, MITOCHONDRIAL"/>
    <property type="match status" value="1"/>
</dbReference>
<dbReference type="AlphaFoldDB" id="A0A6J6SE93"/>
<comment type="similarity">
    <text evidence="1">Belongs to the enoyl-CoA hydratase/isomerase family.</text>
</comment>
<dbReference type="Gene3D" id="1.10.12.10">
    <property type="entry name" value="Lyase 2-enoyl-coa Hydratase, Chain A, domain 2"/>
    <property type="match status" value="1"/>
</dbReference>
<keyword evidence="2" id="KW-0456">Lyase</keyword>
<dbReference type="PANTHER" id="PTHR11941">
    <property type="entry name" value="ENOYL-COA HYDRATASE-RELATED"/>
    <property type="match status" value="1"/>
</dbReference>
<gene>
    <name evidence="3" type="ORF">UFOPK2786_00305</name>
</gene>
<dbReference type="InterPro" id="IPR001753">
    <property type="entry name" value="Enoyl-CoA_hydra/iso"/>
</dbReference>
<protein>
    <submittedName>
        <fullName evidence="3">Unannotated protein</fullName>
    </submittedName>
</protein>
<dbReference type="InterPro" id="IPR029045">
    <property type="entry name" value="ClpP/crotonase-like_dom_sf"/>
</dbReference>
<dbReference type="Pfam" id="PF00378">
    <property type="entry name" value="ECH_1"/>
    <property type="match status" value="1"/>
</dbReference>
<evidence type="ECO:0000256" key="2">
    <source>
        <dbReference type="ARBA" id="ARBA00023239"/>
    </source>
</evidence>
<dbReference type="GO" id="GO:0016829">
    <property type="term" value="F:lyase activity"/>
    <property type="evidence" value="ECO:0007669"/>
    <property type="project" value="UniProtKB-KW"/>
</dbReference>
<dbReference type="InterPro" id="IPR018376">
    <property type="entry name" value="Enoyl-CoA_hyd/isom_CS"/>
</dbReference>
<sequence>MTLLRTETAGHVTTLTIANDRQRNALSSALLNELTAAILSAEAGSVRALIIRAEPGVSTWSAGHDITELPSDGTDPLTWTNPLENLFRTIRRTPFPVIAAVEGGVWGGACDLVLTCDLVVAMRTASFAITPAKLGVPYNTAGVAHFVSGLPLNIAKEMFFTANPLTAEQMAGFGVVNRLVASEPELTSEAGVLATRIASLAPLAIAAIKAEMTALTDASPLTSSTFEHLTSRRNLAWRSADYLEGIAAFAERRSPNFTGA</sequence>
<dbReference type="Gene3D" id="3.90.226.10">
    <property type="entry name" value="2-enoyl-CoA Hydratase, Chain A, domain 1"/>
    <property type="match status" value="1"/>
</dbReference>